<dbReference type="Gene3D" id="3.30.460.10">
    <property type="entry name" value="Beta Polymerase, domain 2"/>
    <property type="match status" value="1"/>
</dbReference>
<evidence type="ECO:0000313" key="2">
    <source>
        <dbReference type="Proteomes" id="UP001596074"/>
    </source>
</evidence>
<gene>
    <name evidence="1" type="ORF">ACFPZN_24930</name>
</gene>
<dbReference type="InterPro" id="IPR043519">
    <property type="entry name" value="NT_sf"/>
</dbReference>
<evidence type="ECO:0000313" key="1">
    <source>
        <dbReference type="EMBL" id="MFC5748873.1"/>
    </source>
</evidence>
<organism evidence="1 2">
    <name type="scientific">Actinomadura rugatobispora</name>
    <dbReference type="NCBI Taxonomy" id="1994"/>
    <lineage>
        <taxon>Bacteria</taxon>
        <taxon>Bacillati</taxon>
        <taxon>Actinomycetota</taxon>
        <taxon>Actinomycetes</taxon>
        <taxon>Streptosporangiales</taxon>
        <taxon>Thermomonosporaceae</taxon>
        <taxon>Actinomadura</taxon>
    </lineage>
</organism>
<comment type="caution">
    <text evidence="1">The sequence shown here is derived from an EMBL/GenBank/DDBJ whole genome shotgun (WGS) entry which is preliminary data.</text>
</comment>
<reference evidence="2" key="1">
    <citation type="journal article" date="2019" name="Int. J. Syst. Evol. Microbiol.">
        <title>The Global Catalogue of Microorganisms (GCM) 10K type strain sequencing project: providing services to taxonomists for standard genome sequencing and annotation.</title>
        <authorList>
            <consortium name="The Broad Institute Genomics Platform"/>
            <consortium name="The Broad Institute Genome Sequencing Center for Infectious Disease"/>
            <person name="Wu L."/>
            <person name="Ma J."/>
        </authorList>
    </citation>
    <scope>NUCLEOTIDE SEQUENCE [LARGE SCALE GENOMIC DNA]</scope>
    <source>
        <strain evidence="2">KCTC 42087</strain>
    </source>
</reference>
<dbReference type="RefSeq" id="WP_378284563.1">
    <property type="nucleotide sequence ID" value="NZ_JBHSON010000036.1"/>
</dbReference>
<dbReference type="Proteomes" id="UP001596074">
    <property type="component" value="Unassembled WGS sequence"/>
</dbReference>
<dbReference type="SUPFAM" id="SSF81631">
    <property type="entry name" value="PAP/OAS1 substrate-binding domain"/>
    <property type="match status" value="1"/>
</dbReference>
<proteinExistence type="predicted"/>
<dbReference type="EMBL" id="JBHSON010000036">
    <property type="protein sequence ID" value="MFC5748873.1"/>
    <property type="molecule type" value="Genomic_DNA"/>
</dbReference>
<keyword evidence="2" id="KW-1185">Reference proteome</keyword>
<dbReference type="Pfam" id="PF04439">
    <property type="entry name" value="Adenyl_transf"/>
    <property type="match status" value="1"/>
</dbReference>
<sequence>MEDPEALRAAIVAWARNDVRVEAVVQTGSRARGTGVDAFSDLDVEIIGRGWRELFADVSWSGAFGRVLVSVSTTPEEFAEERATRLVVYGGGRKVDFTLAGPERLEGFRREGLDDLYERGHLVLLDKTGVTEGLPAATGAAPVPRRPGREEFDHAVAEFWFEATQVPIYLARGDLWVVKFRDTTMKEFLLDMLQWYAAVEGAADVWHIGHRMDQWLPEHIWKALQETYGRFDAADGWRALRATNRVFAEVAEVVAERCGFASCAGLAEDVGRLVDAIERRAREGSF</sequence>
<dbReference type="InterPro" id="IPR007530">
    <property type="entry name" value="Aminoglycoside_adenylylTfrase"/>
</dbReference>
<name>A0ABW1A229_9ACTN</name>
<dbReference type="Gene3D" id="1.20.120.330">
    <property type="entry name" value="Nucleotidyltransferases domain 2"/>
    <property type="match status" value="1"/>
</dbReference>
<dbReference type="SUPFAM" id="SSF81301">
    <property type="entry name" value="Nucleotidyltransferase"/>
    <property type="match status" value="1"/>
</dbReference>
<accession>A0ABW1A229</accession>
<protein>
    <submittedName>
        <fullName evidence="1">Aminoglycoside 6-adenylyltransferase</fullName>
    </submittedName>
</protein>